<evidence type="ECO:0000256" key="6">
    <source>
        <dbReference type="ARBA" id="ARBA00023136"/>
    </source>
</evidence>
<accession>A0A9D9E406</accession>
<dbReference type="InterPro" id="IPR050189">
    <property type="entry name" value="MFS_Efflux_Transporters"/>
</dbReference>
<dbReference type="EMBL" id="JADIMP010000019">
    <property type="protein sequence ID" value="MBO8441012.1"/>
    <property type="molecule type" value="Genomic_DNA"/>
</dbReference>
<evidence type="ECO:0000256" key="2">
    <source>
        <dbReference type="ARBA" id="ARBA00022448"/>
    </source>
</evidence>
<evidence type="ECO:0000313" key="9">
    <source>
        <dbReference type="EMBL" id="MBO8441012.1"/>
    </source>
</evidence>
<dbReference type="PANTHER" id="PTHR43124:SF3">
    <property type="entry name" value="CHLORAMPHENICOL EFFLUX PUMP RV0191"/>
    <property type="match status" value="1"/>
</dbReference>
<feature type="transmembrane region" description="Helical" evidence="7">
    <location>
        <begin position="75"/>
        <end position="94"/>
    </location>
</feature>
<feature type="transmembrane region" description="Helical" evidence="7">
    <location>
        <begin position="253"/>
        <end position="271"/>
    </location>
</feature>
<dbReference type="InterPro" id="IPR011701">
    <property type="entry name" value="MFS"/>
</dbReference>
<sequence>MLTVGITGNIAAGLNVSSKSLGILITAYTLTFAISGPILNTILSKVSDKVVIIISFIIFIFGNLLAFFSNNLSTLTVSRIISAIGAAILVVRILNQASIMTKKGSILTTVYMGFSLANAIGLPLSTFTSQYLNWRYIFLVITILSTLLVIVFIINTNNLVLKECKINVEDNIQETKNDNQNHPESFKFISIIIITMLVLAANACFVAYLSPFSKQLGYSNKTLTISMFILGIGSLVGSKFGGKLSDKANPQSFYQLALLLFEGSAILALLISKINIIVFWIILFLWNATQWITGPLGVMLITKLTKKYRDTALSFNTTAQNLGASLGSFSGQVFLGFKSIRYLPVVSILFLAIAIFVFIVSKLGTHDFQQN</sequence>
<comment type="subcellular location">
    <subcellularLocation>
        <location evidence="1">Cell membrane</location>
        <topology evidence="1">Multi-pass membrane protein</topology>
    </subcellularLocation>
</comment>
<keyword evidence="3" id="KW-1003">Cell membrane</keyword>
<dbReference type="PROSITE" id="PS50850">
    <property type="entry name" value="MFS"/>
    <property type="match status" value="1"/>
</dbReference>
<feature type="transmembrane region" description="Helical" evidence="7">
    <location>
        <begin position="136"/>
        <end position="155"/>
    </location>
</feature>
<feature type="transmembrane region" description="Helical" evidence="7">
    <location>
        <begin position="188"/>
        <end position="210"/>
    </location>
</feature>
<evidence type="ECO:0000256" key="4">
    <source>
        <dbReference type="ARBA" id="ARBA00022692"/>
    </source>
</evidence>
<keyword evidence="5 7" id="KW-1133">Transmembrane helix</keyword>
<dbReference type="Gene3D" id="1.20.1250.20">
    <property type="entry name" value="MFS general substrate transporter like domains"/>
    <property type="match status" value="1"/>
</dbReference>
<dbReference type="SUPFAM" id="SSF103473">
    <property type="entry name" value="MFS general substrate transporter"/>
    <property type="match status" value="1"/>
</dbReference>
<name>A0A9D9E406_9LACO</name>
<evidence type="ECO:0000313" key="10">
    <source>
        <dbReference type="Proteomes" id="UP000823614"/>
    </source>
</evidence>
<evidence type="ECO:0000256" key="5">
    <source>
        <dbReference type="ARBA" id="ARBA00022989"/>
    </source>
</evidence>
<feature type="transmembrane region" description="Helical" evidence="7">
    <location>
        <begin position="342"/>
        <end position="361"/>
    </location>
</feature>
<reference evidence="9" key="1">
    <citation type="submission" date="2020-10" db="EMBL/GenBank/DDBJ databases">
        <authorList>
            <person name="Gilroy R."/>
        </authorList>
    </citation>
    <scope>NUCLEOTIDE SEQUENCE</scope>
    <source>
        <strain evidence="9">C6-149</strain>
    </source>
</reference>
<keyword evidence="2" id="KW-0813">Transport</keyword>
<dbReference type="PANTHER" id="PTHR43124">
    <property type="entry name" value="PURINE EFFLUX PUMP PBUE"/>
    <property type="match status" value="1"/>
</dbReference>
<dbReference type="InterPro" id="IPR036259">
    <property type="entry name" value="MFS_trans_sf"/>
</dbReference>
<dbReference type="GO" id="GO:0022857">
    <property type="term" value="F:transmembrane transporter activity"/>
    <property type="evidence" value="ECO:0007669"/>
    <property type="project" value="InterPro"/>
</dbReference>
<protein>
    <submittedName>
        <fullName evidence="9">MFS transporter</fullName>
    </submittedName>
</protein>
<dbReference type="AlphaFoldDB" id="A0A9D9E406"/>
<feature type="domain" description="Major facilitator superfamily (MFS) profile" evidence="8">
    <location>
        <begin position="1"/>
        <end position="364"/>
    </location>
</feature>
<dbReference type="Pfam" id="PF07690">
    <property type="entry name" value="MFS_1"/>
    <property type="match status" value="1"/>
</dbReference>
<organism evidence="9 10">
    <name type="scientific">Candidatus Gallilactobacillus intestinavium</name>
    <dbReference type="NCBI Taxonomy" id="2840838"/>
    <lineage>
        <taxon>Bacteria</taxon>
        <taxon>Bacillati</taxon>
        <taxon>Bacillota</taxon>
        <taxon>Bacilli</taxon>
        <taxon>Lactobacillales</taxon>
        <taxon>Lactobacillaceae</taxon>
        <taxon>Lactobacillaceae incertae sedis</taxon>
        <taxon>Candidatus Gallilactobacillus</taxon>
    </lineage>
</organism>
<feature type="transmembrane region" description="Helical" evidence="7">
    <location>
        <begin position="222"/>
        <end position="241"/>
    </location>
</feature>
<reference evidence="9" key="2">
    <citation type="journal article" date="2021" name="PeerJ">
        <title>Extensive microbial diversity within the chicken gut microbiome revealed by metagenomics and culture.</title>
        <authorList>
            <person name="Gilroy R."/>
            <person name="Ravi A."/>
            <person name="Getino M."/>
            <person name="Pursley I."/>
            <person name="Horton D.L."/>
            <person name="Alikhan N.F."/>
            <person name="Baker D."/>
            <person name="Gharbi K."/>
            <person name="Hall N."/>
            <person name="Watson M."/>
            <person name="Adriaenssens E.M."/>
            <person name="Foster-Nyarko E."/>
            <person name="Jarju S."/>
            <person name="Secka A."/>
            <person name="Antonio M."/>
            <person name="Oren A."/>
            <person name="Chaudhuri R.R."/>
            <person name="La Ragione R."/>
            <person name="Hildebrand F."/>
            <person name="Pallen M.J."/>
        </authorList>
    </citation>
    <scope>NUCLEOTIDE SEQUENCE</scope>
    <source>
        <strain evidence="9">C6-149</strain>
    </source>
</reference>
<proteinExistence type="predicted"/>
<evidence type="ECO:0000256" key="3">
    <source>
        <dbReference type="ARBA" id="ARBA00022475"/>
    </source>
</evidence>
<keyword evidence="4 7" id="KW-0812">Transmembrane</keyword>
<comment type="caution">
    <text evidence="9">The sequence shown here is derived from an EMBL/GenBank/DDBJ whole genome shotgun (WGS) entry which is preliminary data.</text>
</comment>
<keyword evidence="6 7" id="KW-0472">Membrane</keyword>
<dbReference type="InterPro" id="IPR020846">
    <property type="entry name" value="MFS_dom"/>
</dbReference>
<feature type="transmembrane region" description="Helical" evidence="7">
    <location>
        <begin position="106"/>
        <end position="124"/>
    </location>
</feature>
<evidence type="ECO:0000256" key="7">
    <source>
        <dbReference type="SAM" id="Phobius"/>
    </source>
</evidence>
<evidence type="ECO:0000256" key="1">
    <source>
        <dbReference type="ARBA" id="ARBA00004651"/>
    </source>
</evidence>
<feature type="transmembrane region" description="Helical" evidence="7">
    <location>
        <begin position="20"/>
        <end position="43"/>
    </location>
</feature>
<dbReference type="Proteomes" id="UP000823614">
    <property type="component" value="Unassembled WGS sequence"/>
</dbReference>
<feature type="transmembrane region" description="Helical" evidence="7">
    <location>
        <begin position="50"/>
        <end position="69"/>
    </location>
</feature>
<dbReference type="GO" id="GO:0005886">
    <property type="term" value="C:plasma membrane"/>
    <property type="evidence" value="ECO:0007669"/>
    <property type="project" value="UniProtKB-SubCell"/>
</dbReference>
<evidence type="ECO:0000259" key="8">
    <source>
        <dbReference type="PROSITE" id="PS50850"/>
    </source>
</evidence>
<feature type="transmembrane region" description="Helical" evidence="7">
    <location>
        <begin position="277"/>
        <end position="301"/>
    </location>
</feature>
<gene>
    <name evidence="9" type="ORF">IAA89_00975</name>
</gene>